<sequence>MPTMFFCLHVNWNLKLSLKFSLYFLNQRTSLVHLITNTNNCKAMIPNLKIAYLLLLIVLIDVGQAAFSKVPPPPRRPDHLLSREDLKQYLQKVHEYHSILGRWRLRRELDKLSSLHTFNDDAMKYFDDNYDYIKTNI</sequence>
<dbReference type="AlphaFoldDB" id="A0A814FUZ4"/>
<evidence type="ECO:0000313" key="6">
    <source>
        <dbReference type="EMBL" id="CAF1142760.1"/>
    </source>
</evidence>
<dbReference type="EMBL" id="CAJNOH010000291">
    <property type="protein sequence ID" value="CAF0987192.1"/>
    <property type="molecule type" value="Genomic_DNA"/>
</dbReference>
<dbReference type="EMBL" id="CAJNOL010000624">
    <property type="protein sequence ID" value="CAF1142760.1"/>
    <property type="molecule type" value="Genomic_DNA"/>
</dbReference>
<evidence type="ECO:0000313" key="5">
    <source>
        <dbReference type="EMBL" id="CAF0987192.1"/>
    </source>
</evidence>
<comment type="caution">
    <text evidence="5">The sequence shown here is derived from an EMBL/GenBank/DDBJ whole genome shotgun (WGS) entry which is preliminary data.</text>
</comment>
<evidence type="ECO:0000256" key="1">
    <source>
        <dbReference type="ARBA" id="ARBA00004613"/>
    </source>
</evidence>
<evidence type="ECO:0000313" key="7">
    <source>
        <dbReference type="Proteomes" id="UP000663854"/>
    </source>
</evidence>
<evidence type="ECO:0000256" key="4">
    <source>
        <dbReference type="RuleBase" id="RU000656"/>
    </source>
</evidence>
<reference evidence="5" key="1">
    <citation type="submission" date="2021-02" db="EMBL/GenBank/DDBJ databases">
        <authorList>
            <person name="Nowell W R."/>
        </authorList>
    </citation>
    <scope>NUCLEOTIDE SEQUENCE</scope>
</reference>
<proteinExistence type="inferred from homology"/>
<keyword evidence="3" id="KW-0964">Secreted</keyword>
<protein>
    <submittedName>
        <fullName evidence="5">Uncharacterized protein</fullName>
    </submittedName>
</protein>
<name>A0A814FUZ4_9BILA</name>
<dbReference type="InterPro" id="IPR001955">
    <property type="entry name" value="Pancreatic_hormone-like"/>
</dbReference>
<dbReference type="Proteomes" id="UP000663854">
    <property type="component" value="Unassembled WGS sequence"/>
</dbReference>
<gene>
    <name evidence="6" type="ORF">JXQ802_LOCUS21306</name>
    <name evidence="5" type="ORF">PYM288_LOCUS13924</name>
</gene>
<evidence type="ECO:0000256" key="2">
    <source>
        <dbReference type="ARBA" id="ARBA00010022"/>
    </source>
</evidence>
<organism evidence="5 7">
    <name type="scientific">Rotaria sordida</name>
    <dbReference type="NCBI Taxonomy" id="392033"/>
    <lineage>
        <taxon>Eukaryota</taxon>
        <taxon>Metazoa</taxon>
        <taxon>Spiralia</taxon>
        <taxon>Gnathifera</taxon>
        <taxon>Rotifera</taxon>
        <taxon>Eurotatoria</taxon>
        <taxon>Bdelloidea</taxon>
        <taxon>Philodinida</taxon>
        <taxon>Philodinidae</taxon>
        <taxon>Rotaria</taxon>
    </lineage>
</organism>
<keyword evidence="8" id="KW-1185">Reference proteome</keyword>
<evidence type="ECO:0000313" key="8">
    <source>
        <dbReference type="Proteomes" id="UP000663870"/>
    </source>
</evidence>
<dbReference type="GO" id="GO:0005179">
    <property type="term" value="F:hormone activity"/>
    <property type="evidence" value="ECO:0007669"/>
    <property type="project" value="InterPro"/>
</dbReference>
<comment type="subcellular location">
    <subcellularLocation>
        <location evidence="1">Secreted</location>
    </subcellularLocation>
</comment>
<dbReference type="PROSITE" id="PS50276">
    <property type="entry name" value="PANCREATIC_HORMONE_2"/>
    <property type="match status" value="1"/>
</dbReference>
<dbReference type="SMART" id="SM00309">
    <property type="entry name" value="PAH"/>
    <property type="match status" value="1"/>
</dbReference>
<accession>A0A814FUZ4</accession>
<dbReference type="Proteomes" id="UP000663870">
    <property type="component" value="Unassembled WGS sequence"/>
</dbReference>
<dbReference type="GO" id="GO:0005576">
    <property type="term" value="C:extracellular region"/>
    <property type="evidence" value="ECO:0007669"/>
    <property type="project" value="UniProtKB-SubCell"/>
</dbReference>
<comment type="similarity">
    <text evidence="2 4">Belongs to the NPY family.</text>
</comment>
<evidence type="ECO:0000256" key="3">
    <source>
        <dbReference type="ARBA" id="ARBA00022525"/>
    </source>
</evidence>